<organism evidence="2 3">
    <name type="scientific">Rhamnusium bicolor</name>
    <dbReference type="NCBI Taxonomy" id="1586634"/>
    <lineage>
        <taxon>Eukaryota</taxon>
        <taxon>Metazoa</taxon>
        <taxon>Ecdysozoa</taxon>
        <taxon>Arthropoda</taxon>
        <taxon>Hexapoda</taxon>
        <taxon>Insecta</taxon>
        <taxon>Pterygota</taxon>
        <taxon>Neoptera</taxon>
        <taxon>Endopterygota</taxon>
        <taxon>Coleoptera</taxon>
        <taxon>Polyphaga</taxon>
        <taxon>Cucujiformia</taxon>
        <taxon>Chrysomeloidea</taxon>
        <taxon>Cerambycidae</taxon>
        <taxon>Lepturinae</taxon>
        <taxon>Rhagiini</taxon>
        <taxon>Rhamnusium</taxon>
    </lineage>
</organism>
<accession>A0AAV8Y1J9</accession>
<keyword evidence="3" id="KW-1185">Reference proteome</keyword>
<gene>
    <name evidence="2" type="ORF">NQ314_009396</name>
</gene>
<dbReference type="GO" id="GO:0003676">
    <property type="term" value="F:nucleic acid binding"/>
    <property type="evidence" value="ECO:0007669"/>
    <property type="project" value="InterPro"/>
</dbReference>
<evidence type="ECO:0000259" key="1">
    <source>
        <dbReference type="Pfam" id="PF03184"/>
    </source>
</evidence>
<dbReference type="Pfam" id="PF03184">
    <property type="entry name" value="DDE_1"/>
    <property type="match status" value="1"/>
</dbReference>
<name>A0AAV8Y1J9_9CUCU</name>
<dbReference type="AlphaFoldDB" id="A0AAV8Y1J9"/>
<dbReference type="Proteomes" id="UP001162156">
    <property type="component" value="Unassembled WGS sequence"/>
</dbReference>
<reference evidence="2" key="1">
    <citation type="journal article" date="2023" name="Insect Mol. Biol.">
        <title>Genome sequencing provides insights into the evolution of gene families encoding plant cell wall-degrading enzymes in longhorned beetles.</title>
        <authorList>
            <person name="Shin N.R."/>
            <person name="Okamura Y."/>
            <person name="Kirsch R."/>
            <person name="Pauchet Y."/>
        </authorList>
    </citation>
    <scope>NUCLEOTIDE SEQUENCE</scope>
    <source>
        <strain evidence="2">RBIC_L_NR</strain>
    </source>
</reference>
<evidence type="ECO:0000313" key="2">
    <source>
        <dbReference type="EMBL" id="KAJ8944743.1"/>
    </source>
</evidence>
<sequence>MAAELSVKEAEYINKALSNITPQKIRNWFQETLELLGENVSVLKDPSRIFNMDETAFFLNPKGNCVIAEKGKHCYGVSSNNDKENVTTLITVNALDFAPSLTIFKFDRLPASYTKVAPPGWGLGKSKNSWMTSETFFEYFTNVFYPYLLGKQYKLPVIIFLDGHSSHLSPQFFALNIKLLLYAFIPTPHIYSTHSMWLYSIL</sequence>
<comment type="caution">
    <text evidence="2">The sequence shown here is derived from an EMBL/GenBank/DDBJ whole genome shotgun (WGS) entry which is preliminary data.</text>
</comment>
<protein>
    <recommendedName>
        <fullName evidence="1">DDE-1 domain-containing protein</fullName>
    </recommendedName>
</protein>
<feature type="domain" description="DDE-1" evidence="1">
    <location>
        <begin position="84"/>
        <end position="186"/>
    </location>
</feature>
<dbReference type="EMBL" id="JANEYF010002573">
    <property type="protein sequence ID" value="KAJ8944743.1"/>
    <property type="molecule type" value="Genomic_DNA"/>
</dbReference>
<proteinExistence type="predicted"/>
<evidence type="ECO:0000313" key="3">
    <source>
        <dbReference type="Proteomes" id="UP001162156"/>
    </source>
</evidence>
<dbReference type="InterPro" id="IPR004875">
    <property type="entry name" value="DDE_SF_endonuclease_dom"/>
</dbReference>